<dbReference type="EMBL" id="CP066558">
    <property type="protein sequence ID" value="QQF82077.1"/>
    <property type="molecule type" value="Genomic_DNA"/>
</dbReference>
<evidence type="ECO:0000313" key="2">
    <source>
        <dbReference type="EMBL" id="QQF82077.1"/>
    </source>
</evidence>
<dbReference type="EMBL" id="SNRV01000005">
    <property type="protein sequence ID" value="TEW30474.1"/>
    <property type="molecule type" value="Genomic_DNA"/>
</dbReference>
<evidence type="ECO:0000313" key="4">
    <source>
        <dbReference type="Proteomes" id="UP000297565"/>
    </source>
</evidence>
<evidence type="ECO:0000313" key="3">
    <source>
        <dbReference type="EMBL" id="TEW30474.1"/>
    </source>
</evidence>
<keyword evidence="1" id="KW-0732">Signal</keyword>
<accession>A0A9Q6K931</accession>
<feature type="signal peptide" evidence="1">
    <location>
        <begin position="1"/>
        <end position="19"/>
    </location>
</feature>
<feature type="chain" id="PRO_5042783299" description="Lipoprotein" evidence="1">
    <location>
        <begin position="20"/>
        <end position="94"/>
    </location>
</feature>
<dbReference type="PROSITE" id="PS51257">
    <property type="entry name" value="PROKAR_LIPOPROTEIN"/>
    <property type="match status" value="1"/>
</dbReference>
<dbReference type="Proteomes" id="UP000297565">
    <property type="component" value="Unassembled WGS sequence"/>
</dbReference>
<name>A0A9Q6K931_HISSO</name>
<dbReference type="OrthoDB" id="6650121at2"/>
<sequence length="94" mass="10755">MRFCLIGLCILLTSCVVPTSTKDQTAIPVPIFIGVSEQTDFDAIHVCTLKPFTQEYRSEHSNRGRAKLNVQRQCQAQHSEMFCEEKDIVCRTYE</sequence>
<proteinExistence type="predicted"/>
<dbReference type="AlphaFoldDB" id="A0A9Q6K931"/>
<dbReference type="RefSeq" id="WP_075294416.1">
    <property type="nucleotide sequence ID" value="NZ_CP018802.1"/>
</dbReference>
<evidence type="ECO:0000313" key="5">
    <source>
        <dbReference type="Proteomes" id="UP000595373"/>
    </source>
</evidence>
<gene>
    <name evidence="3" type="ORF">E2R48_03935</name>
    <name evidence="2" type="ORF">JFL49_08430</name>
</gene>
<reference evidence="2 5" key="2">
    <citation type="submission" date="2020-12" db="EMBL/GenBank/DDBJ databases">
        <title>ASc-MMNZ-VFA-070.</title>
        <authorList>
            <person name="Schryvers A."/>
            <person name="Mostafa Nazari M."/>
            <person name="Farshchi Andisi V."/>
            <person name="Timsit E."/>
            <person name="Walter Morck D."/>
        </authorList>
    </citation>
    <scope>NUCLEOTIDE SEQUENCE [LARGE SCALE GENOMIC DNA]</scope>
    <source>
        <strain evidence="2 5">ASc-MMNZ-VFA-070</strain>
    </source>
</reference>
<reference evidence="3 4" key="1">
    <citation type="submission" date="2019-03" db="EMBL/GenBank/DDBJ databases">
        <title>Horizontal Gene Transfer Machinery in Histophilus somni.</title>
        <authorList>
            <person name="Mostafa Nazari M."/>
            <person name="Liljebjelke K."/>
        </authorList>
    </citation>
    <scope>NUCLEOTIDE SEQUENCE [LARGE SCALE GENOMIC DNA]</scope>
    <source>
        <strain evidence="3 4">UOC-EPH-KLM-04</strain>
    </source>
</reference>
<organism evidence="2 5">
    <name type="scientific">Histophilus somni</name>
    <name type="common">Haemophilus somnus</name>
    <dbReference type="NCBI Taxonomy" id="731"/>
    <lineage>
        <taxon>Bacteria</taxon>
        <taxon>Pseudomonadati</taxon>
        <taxon>Pseudomonadota</taxon>
        <taxon>Gammaproteobacteria</taxon>
        <taxon>Pasteurellales</taxon>
        <taxon>Pasteurellaceae</taxon>
        <taxon>Histophilus</taxon>
    </lineage>
</organism>
<evidence type="ECO:0000256" key="1">
    <source>
        <dbReference type="SAM" id="SignalP"/>
    </source>
</evidence>
<dbReference type="Proteomes" id="UP000595373">
    <property type="component" value="Chromosome"/>
</dbReference>
<keyword evidence="5" id="KW-1185">Reference proteome</keyword>
<evidence type="ECO:0008006" key="6">
    <source>
        <dbReference type="Google" id="ProtNLM"/>
    </source>
</evidence>
<protein>
    <recommendedName>
        <fullName evidence="6">Lipoprotein</fullName>
    </recommendedName>
</protein>